<name>A0A552YZV5_9LACT</name>
<protein>
    <submittedName>
        <fullName evidence="1">Uncharacterized protein</fullName>
    </submittedName>
</protein>
<dbReference type="EMBL" id="VJWV01000010">
    <property type="protein sequence ID" value="TRW72785.1"/>
    <property type="molecule type" value="Genomic_DNA"/>
</dbReference>
<sequence length="166" mass="19084">MNKLEITSFEYAVSVVNEIAMKKDATFIPFEIVWDTSLGIAKARTIIYDRYNYPVLNESIRAESIHQKSFDPDAKDNDSFSFIRHEVFNYFKNTGFGRQNLHLLKRPDLLMAKLLELSKVSFPNDIVAPDYATILDFETLDGSMKLPFIHSDSIEIKEPISLISKN</sequence>
<organism evidence="1 2">
    <name type="scientific">Lactococcus lactis</name>
    <dbReference type="NCBI Taxonomy" id="1358"/>
    <lineage>
        <taxon>Bacteria</taxon>
        <taxon>Bacillati</taxon>
        <taxon>Bacillota</taxon>
        <taxon>Bacilli</taxon>
        <taxon>Lactobacillales</taxon>
        <taxon>Streptococcaceae</taxon>
        <taxon>Lactococcus</taxon>
    </lineage>
</organism>
<gene>
    <name evidence="1" type="ORF">FNJ53_10360</name>
</gene>
<accession>A0A552YZV5</accession>
<dbReference type="Proteomes" id="UP000317167">
    <property type="component" value="Unassembled WGS sequence"/>
</dbReference>
<dbReference type="RefSeq" id="WP_143459671.1">
    <property type="nucleotide sequence ID" value="NZ_VJWV01000010.1"/>
</dbReference>
<reference evidence="1 2" key="1">
    <citation type="submission" date="2019-07" db="EMBL/GenBank/DDBJ databases">
        <title>Draft genome of 7 Lactococcus lactis strains isolated from an artisanal cheese production.</title>
        <authorList>
            <person name="Biolcati F."/>
            <person name="Bottero M.T."/>
            <person name="Dalmasso A."/>
            <person name="Mcauliffe O."/>
        </authorList>
    </citation>
    <scope>NUCLEOTIDE SEQUENCE [LARGE SCALE GENOMIC DNA]</scope>
    <source>
        <strain evidence="1 2">MRS45.2</strain>
    </source>
</reference>
<dbReference type="AlphaFoldDB" id="A0A552YZV5"/>
<evidence type="ECO:0000313" key="2">
    <source>
        <dbReference type="Proteomes" id="UP000317167"/>
    </source>
</evidence>
<comment type="caution">
    <text evidence="1">The sequence shown here is derived from an EMBL/GenBank/DDBJ whole genome shotgun (WGS) entry which is preliminary data.</text>
</comment>
<proteinExistence type="predicted"/>
<evidence type="ECO:0000313" key="1">
    <source>
        <dbReference type="EMBL" id="TRW72785.1"/>
    </source>
</evidence>